<evidence type="ECO:0000256" key="1">
    <source>
        <dbReference type="ARBA" id="ARBA00022452"/>
    </source>
</evidence>
<dbReference type="AlphaFoldDB" id="A0AA92X3G3"/>
<keyword evidence="1" id="KW-1134">Transmembrane beta strand</keyword>
<organism evidence="8 9">
    <name type="scientific">Serratia inhibens</name>
    <dbReference type="NCBI Taxonomy" id="2338073"/>
    <lineage>
        <taxon>Bacteria</taxon>
        <taxon>Pseudomonadati</taxon>
        <taxon>Pseudomonadota</taxon>
        <taxon>Gammaproteobacteria</taxon>
        <taxon>Enterobacterales</taxon>
        <taxon>Yersiniaceae</taxon>
        <taxon>Serratia</taxon>
    </lineage>
</organism>
<feature type="compositionally biased region" description="Pro residues" evidence="4">
    <location>
        <begin position="63"/>
        <end position="72"/>
    </location>
</feature>
<dbReference type="Pfam" id="PF03865">
    <property type="entry name" value="ShlB"/>
    <property type="match status" value="1"/>
</dbReference>
<keyword evidence="5" id="KW-0732">Signal</keyword>
<dbReference type="Pfam" id="PF08479">
    <property type="entry name" value="POTRA_2"/>
    <property type="match status" value="1"/>
</dbReference>
<evidence type="ECO:0000259" key="6">
    <source>
        <dbReference type="Pfam" id="PF03865"/>
    </source>
</evidence>
<evidence type="ECO:0000256" key="5">
    <source>
        <dbReference type="SAM" id="SignalP"/>
    </source>
</evidence>
<dbReference type="Gene3D" id="2.40.160.50">
    <property type="entry name" value="membrane protein fhac: a member of the omp85/tpsb transporter family"/>
    <property type="match status" value="1"/>
</dbReference>
<evidence type="ECO:0000313" key="9">
    <source>
        <dbReference type="Proteomes" id="UP000284338"/>
    </source>
</evidence>
<evidence type="ECO:0000256" key="2">
    <source>
        <dbReference type="ARBA" id="ARBA00022692"/>
    </source>
</evidence>
<feature type="region of interest" description="Disordered" evidence="4">
    <location>
        <begin position="63"/>
        <end position="83"/>
    </location>
</feature>
<feature type="domain" description="Haemolysin activator HlyB C-terminal" evidence="6">
    <location>
        <begin position="225"/>
        <end position="530"/>
    </location>
</feature>
<dbReference type="GO" id="GO:0008320">
    <property type="term" value="F:protein transmembrane transporter activity"/>
    <property type="evidence" value="ECO:0007669"/>
    <property type="project" value="TreeGrafter"/>
</dbReference>
<keyword evidence="9" id="KW-1185">Reference proteome</keyword>
<gene>
    <name evidence="8" type="ORF">D4100_14535</name>
</gene>
<reference evidence="8 9" key="1">
    <citation type="submission" date="2018-09" db="EMBL/GenBank/DDBJ databases">
        <title>Draft genome of a novel serratia sp. strain with antifungal activity.</title>
        <authorList>
            <person name="Dichmann S.I."/>
            <person name="Park B.P."/>
            <person name="Pathiraja D."/>
            <person name="Choi I.-G."/>
            <person name="Stougaard P."/>
            <person name="Hennessy R.C."/>
        </authorList>
    </citation>
    <scope>NUCLEOTIDE SEQUENCE [LARGE SCALE GENOMIC DNA]</scope>
    <source>
        <strain evidence="8 9">S40</strain>
    </source>
</reference>
<evidence type="ECO:0000256" key="4">
    <source>
        <dbReference type="SAM" id="MobiDB-lite"/>
    </source>
</evidence>
<sequence length="573" mass="62900">MNVFLLFINKCLSAITLKKIRRVYFWRWSVLNLFILLTPPTQAALPSAGQVIRDVETTKPSLPAPAALPSPLPEETQVGISDDTSPRLWVSGFRFEGNQVISSEQLAPLLSMLAGHESSLVQLQEAAQRVTAYYRQQGYVLAHAYLPKQEIVDGSVLIAVVEGRYGQIRLTNNSHVRSAVLQQPLSGLKSGAIVHGDTLERSLLLLSDIPGSLVKNTLSPGTQPGTTDLTVDAEPAPWLSGSLQADNYGDTYTGKYRGSGAFSANSPLRLGDQLDLRLLSSDKHQRYYRAGYQLPVGPWSTRMGIARSQMSYRLGKDFSELQAHGDAGINSIFISQPLLRSRTANINAQLQFEDKRLRDDIDLFDSRSRKHVALWTAEISANAQDRLFGGGQSAASLAYGFGKLAIDDPYARHWDRLTADTAGKFSKMTFSALRLQNLSSRLQLYAQLSGQWAPGNLDSSEKFSIGGPYGVRAFAPGSGNGDLGWQSSLELRYSLMAGWQLSTFFDQGQARINKQPWTTEKNTVHMAAAGSSLAWGGEHHQVSLTAALPLARSGTDHSTEKSPRIWIQAARYF</sequence>
<dbReference type="PANTHER" id="PTHR34597">
    <property type="entry name" value="SLR1661 PROTEIN"/>
    <property type="match status" value="1"/>
</dbReference>
<feature type="domain" description="Polypeptide-transport-associated ShlB-type" evidence="7">
    <location>
        <begin position="90"/>
        <end position="163"/>
    </location>
</feature>
<dbReference type="PANTHER" id="PTHR34597:SF1">
    <property type="entry name" value="HEME_HEMOPEXIN TRANSPORTER PROTEIN HUXB"/>
    <property type="match status" value="1"/>
</dbReference>
<accession>A0AA92X3G3</accession>
<dbReference type="EMBL" id="QYYG01000003">
    <property type="protein sequence ID" value="RJF55507.1"/>
    <property type="molecule type" value="Genomic_DNA"/>
</dbReference>
<name>A0AA92X3G3_9GAMM</name>
<keyword evidence="2" id="KW-0812">Transmembrane</keyword>
<dbReference type="InterPro" id="IPR051544">
    <property type="entry name" value="TPS_OM_transporter"/>
</dbReference>
<keyword evidence="1" id="KW-0472">Membrane</keyword>
<evidence type="ECO:0000313" key="8">
    <source>
        <dbReference type="EMBL" id="RJF55507.1"/>
    </source>
</evidence>
<dbReference type="Proteomes" id="UP000284338">
    <property type="component" value="Unassembled WGS sequence"/>
</dbReference>
<feature type="chain" id="PRO_5041687607" evidence="5">
    <location>
        <begin position="44"/>
        <end position="573"/>
    </location>
</feature>
<dbReference type="InterPro" id="IPR013686">
    <property type="entry name" value="Polypept-transport_assoc_ShlB"/>
</dbReference>
<evidence type="ECO:0000259" key="7">
    <source>
        <dbReference type="Pfam" id="PF08479"/>
    </source>
</evidence>
<dbReference type="InterPro" id="IPR005565">
    <property type="entry name" value="Hemolysn_activator_HlyB_C"/>
</dbReference>
<keyword evidence="3" id="KW-0998">Cell outer membrane</keyword>
<dbReference type="GO" id="GO:0046819">
    <property type="term" value="P:protein secretion by the type V secretion system"/>
    <property type="evidence" value="ECO:0007669"/>
    <property type="project" value="TreeGrafter"/>
</dbReference>
<protein>
    <submittedName>
        <fullName evidence="8">ShlB/FhaC/HecB family hemolysin secretion/activation protein</fullName>
    </submittedName>
</protein>
<evidence type="ECO:0000256" key="3">
    <source>
        <dbReference type="ARBA" id="ARBA00023237"/>
    </source>
</evidence>
<comment type="caution">
    <text evidence="8">The sequence shown here is derived from an EMBL/GenBank/DDBJ whole genome shotgun (WGS) entry which is preliminary data.</text>
</comment>
<feature type="signal peptide" evidence="5">
    <location>
        <begin position="1"/>
        <end position="43"/>
    </location>
</feature>
<dbReference type="GO" id="GO:0098046">
    <property type="term" value="C:type V protein secretion system complex"/>
    <property type="evidence" value="ECO:0007669"/>
    <property type="project" value="TreeGrafter"/>
</dbReference>
<dbReference type="Gene3D" id="3.10.20.310">
    <property type="entry name" value="membrane protein fhac"/>
    <property type="match status" value="1"/>
</dbReference>
<proteinExistence type="predicted"/>